<evidence type="ECO:0000313" key="3">
    <source>
        <dbReference type="EMBL" id="CAF4438975.1"/>
    </source>
</evidence>
<dbReference type="AlphaFoldDB" id="A0A8S2WHT0"/>
<evidence type="ECO:0000256" key="1">
    <source>
        <dbReference type="SAM" id="Phobius"/>
    </source>
</evidence>
<dbReference type="Pfam" id="PF14802">
    <property type="entry name" value="TMEM192"/>
    <property type="match status" value="1"/>
</dbReference>
<feature type="transmembrane region" description="Helical" evidence="1">
    <location>
        <begin position="66"/>
        <end position="89"/>
    </location>
</feature>
<dbReference type="EMBL" id="CAJOBA010080425">
    <property type="protein sequence ID" value="CAF4438975.1"/>
    <property type="molecule type" value="Genomic_DNA"/>
</dbReference>
<gene>
    <name evidence="2" type="ORF">OVA965_LOCUS43145</name>
    <name evidence="3" type="ORF">TMI583_LOCUS45282</name>
</gene>
<name>A0A8S2WHT0_9BILA</name>
<comment type="caution">
    <text evidence="3">The sequence shown here is derived from an EMBL/GenBank/DDBJ whole genome shotgun (WGS) entry which is preliminary data.</text>
</comment>
<evidence type="ECO:0000313" key="2">
    <source>
        <dbReference type="EMBL" id="CAF1620045.1"/>
    </source>
</evidence>
<organism evidence="3 4">
    <name type="scientific">Didymodactylos carnosus</name>
    <dbReference type="NCBI Taxonomy" id="1234261"/>
    <lineage>
        <taxon>Eukaryota</taxon>
        <taxon>Metazoa</taxon>
        <taxon>Spiralia</taxon>
        <taxon>Gnathifera</taxon>
        <taxon>Rotifera</taxon>
        <taxon>Eurotatoria</taxon>
        <taxon>Bdelloidea</taxon>
        <taxon>Philodinida</taxon>
        <taxon>Philodinidae</taxon>
        <taxon>Didymodactylos</taxon>
    </lineage>
</organism>
<dbReference type="InterPro" id="IPR029399">
    <property type="entry name" value="TMEM192"/>
</dbReference>
<keyword evidence="1" id="KW-0812">Transmembrane</keyword>
<reference evidence="3" key="1">
    <citation type="submission" date="2021-02" db="EMBL/GenBank/DDBJ databases">
        <authorList>
            <person name="Nowell W R."/>
        </authorList>
    </citation>
    <scope>NUCLEOTIDE SEQUENCE</scope>
</reference>
<evidence type="ECO:0000313" key="4">
    <source>
        <dbReference type="Proteomes" id="UP000682733"/>
    </source>
</evidence>
<feature type="non-terminal residue" evidence="3">
    <location>
        <position position="1"/>
    </location>
</feature>
<keyword evidence="1" id="KW-0472">Membrane</keyword>
<sequence length="115" mass="13633">FYHYQQDISRRNGYLEFYHKTRNLRRAPLFVISAGNAILVALIKLLEDYCNDETCTPLKLKPWYFLQILSTIEVILTMIALIWYLGMLLKQQTTLFLNRKNCHVYTCLASQQIKI</sequence>
<dbReference type="Proteomes" id="UP000682733">
    <property type="component" value="Unassembled WGS sequence"/>
</dbReference>
<protein>
    <submittedName>
        <fullName evidence="3">Uncharacterized protein</fullName>
    </submittedName>
</protein>
<dbReference type="Proteomes" id="UP000677228">
    <property type="component" value="Unassembled WGS sequence"/>
</dbReference>
<proteinExistence type="predicted"/>
<feature type="transmembrane region" description="Helical" evidence="1">
    <location>
        <begin position="27"/>
        <end position="46"/>
    </location>
</feature>
<accession>A0A8S2WHT0</accession>
<keyword evidence="1" id="KW-1133">Transmembrane helix</keyword>
<dbReference type="EMBL" id="CAJNOK010055636">
    <property type="protein sequence ID" value="CAF1620045.1"/>
    <property type="molecule type" value="Genomic_DNA"/>
</dbReference>